<dbReference type="EMBL" id="FNZK01000022">
    <property type="protein sequence ID" value="SEJ89009.1"/>
    <property type="molecule type" value="Genomic_DNA"/>
</dbReference>
<dbReference type="Proteomes" id="UP000199662">
    <property type="component" value="Unassembled WGS sequence"/>
</dbReference>
<dbReference type="InterPro" id="IPR051049">
    <property type="entry name" value="Dienelactone_hydrolase-like"/>
</dbReference>
<dbReference type="PANTHER" id="PTHR46623">
    <property type="entry name" value="CARBOXYMETHYLENEBUTENOLIDASE-RELATED"/>
    <property type="match status" value="1"/>
</dbReference>
<dbReference type="InterPro" id="IPR029058">
    <property type="entry name" value="AB_hydrolase_fold"/>
</dbReference>
<dbReference type="InterPro" id="IPR002925">
    <property type="entry name" value="Dienelactn_hydro"/>
</dbReference>
<dbReference type="AlphaFoldDB" id="A0A1H7CH19"/>
<evidence type="ECO:0000259" key="1">
    <source>
        <dbReference type="Pfam" id="PF01738"/>
    </source>
</evidence>
<evidence type="ECO:0000313" key="3">
    <source>
        <dbReference type="Proteomes" id="UP000199662"/>
    </source>
</evidence>
<accession>A0A1H7CH19</accession>
<protein>
    <submittedName>
        <fullName evidence="2">Dienelactone hydrolase</fullName>
    </submittedName>
</protein>
<organism evidence="2 3">
    <name type="scientific">Propionispira arboris</name>
    <dbReference type="NCBI Taxonomy" id="84035"/>
    <lineage>
        <taxon>Bacteria</taxon>
        <taxon>Bacillati</taxon>
        <taxon>Bacillota</taxon>
        <taxon>Negativicutes</taxon>
        <taxon>Selenomonadales</taxon>
        <taxon>Selenomonadaceae</taxon>
        <taxon>Propionispira</taxon>
    </lineage>
</organism>
<keyword evidence="3" id="KW-1185">Reference proteome</keyword>
<dbReference type="RefSeq" id="WP_091834702.1">
    <property type="nucleotide sequence ID" value="NZ_FNZK01000022.1"/>
</dbReference>
<dbReference type="SUPFAM" id="SSF53474">
    <property type="entry name" value="alpha/beta-Hydrolases"/>
    <property type="match status" value="1"/>
</dbReference>
<name>A0A1H7CH19_9FIRM</name>
<dbReference type="Gene3D" id="3.40.50.1820">
    <property type="entry name" value="alpha/beta hydrolase"/>
    <property type="match status" value="1"/>
</dbReference>
<reference evidence="2 3" key="1">
    <citation type="submission" date="2016-10" db="EMBL/GenBank/DDBJ databases">
        <authorList>
            <person name="de Groot N.N."/>
        </authorList>
    </citation>
    <scope>NUCLEOTIDE SEQUENCE [LARGE SCALE GENOMIC DNA]</scope>
    <source>
        <strain evidence="2 3">DSM 2179</strain>
    </source>
</reference>
<keyword evidence="2" id="KW-0378">Hydrolase</keyword>
<dbReference type="GO" id="GO:0016787">
    <property type="term" value="F:hydrolase activity"/>
    <property type="evidence" value="ECO:0007669"/>
    <property type="project" value="UniProtKB-KW"/>
</dbReference>
<dbReference type="STRING" id="84035.SAMN05660742_12215"/>
<gene>
    <name evidence="2" type="ORF">SAMN05660742_12215</name>
</gene>
<evidence type="ECO:0000313" key="2">
    <source>
        <dbReference type="EMBL" id="SEJ89009.1"/>
    </source>
</evidence>
<dbReference type="Pfam" id="PF01738">
    <property type="entry name" value="DLH"/>
    <property type="match status" value="1"/>
</dbReference>
<sequence>MLTHNNQSDTVIIVLHEIYGINEHIVNVCKKLSKYKYDVIAPNLLNGRGAFSYDQEMVAYHYFMNNIGIESAFNQVKEVLHNIRANYKKVYVLGYSVGATLAWLCSETGLCNFNVGFYGSRIRDYLEIEPKCPVLLFFPTEEIAFDVNDLTVKLNCLNNTKVIKIYGKHGFANQFSKNYNNKSTLIASKDILLFLKKF</sequence>
<dbReference type="PANTHER" id="PTHR46623:SF6">
    <property type="entry name" value="ALPHA_BETA-HYDROLASES SUPERFAMILY PROTEIN"/>
    <property type="match status" value="1"/>
</dbReference>
<feature type="domain" description="Dienelactone hydrolase" evidence="1">
    <location>
        <begin position="5"/>
        <end position="197"/>
    </location>
</feature>
<proteinExistence type="predicted"/>